<organism evidence="1 2">
    <name type="scientific">Candidatus Caccoplasma intestinavium</name>
    <dbReference type="NCBI Taxonomy" id="2840716"/>
    <lineage>
        <taxon>Bacteria</taxon>
        <taxon>Pseudomonadati</taxon>
        <taxon>Bacteroidota</taxon>
        <taxon>Bacteroidia</taxon>
        <taxon>Bacteroidales</taxon>
        <taxon>Bacteroidaceae</taxon>
        <taxon>Bacteroidaceae incertae sedis</taxon>
        <taxon>Candidatus Caccoplasma</taxon>
    </lineage>
</organism>
<name>A0A9D1GEC3_9BACT</name>
<dbReference type="Proteomes" id="UP000886722">
    <property type="component" value="Unassembled WGS sequence"/>
</dbReference>
<comment type="caution">
    <text evidence="1">The sequence shown here is derived from an EMBL/GenBank/DDBJ whole genome shotgun (WGS) entry which is preliminary data.</text>
</comment>
<evidence type="ECO:0000313" key="1">
    <source>
        <dbReference type="EMBL" id="HIT39557.1"/>
    </source>
</evidence>
<dbReference type="AlphaFoldDB" id="A0A9D1GEC3"/>
<protein>
    <submittedName>
        <fullName evidence="1">Uncharacterized protein</fullName>
    </submittedName>
</protein>
<dbReference type="EMBL" id="DVKT01000045">
    <property type="protein sequence ID" value="HIT39557.1"/>
    <property type="molecule type" value="Genomic_DNA"/>
</dbReference>
<proteinExistence type="predicted"/>
<gene>
    <name evidence="1" type="ORF">IAD06_05920</name>
</gene>
<evidence type="ECO:0000313" key="2">
    <source>
        <dbReference type="Proteomes" id="UP000886722"/>
    </source>
</evidence>
<accession>A0A9D1GEC3</accession>
<sequence>MDKIHNGVLRKFHTLCSRLGLTAAEKRAIVESFGVESSTDIDTHDLINVCATLSMQLEGGKNDTMDKLRKQVMAAIGGYLRKINRDGNAEIIKGIACRATGYTTFNKIPAERLRNLYNTFRNKQKDIDAVERITMECISRNYTGERKKQSVMLN</sequence>
<reference evidence="1" key="1">
    <citation type="submission" date="2020-10" db="EMBL/GenBank/DDBJ databases">
        <authorList>
            <person name="Gilroy R."/>
        </authorList>
    </citation>
    <scope>NUCLEOTIDE SEQUENCE</scope>
    <source>
        <strain evidence="1">21143</strain>
    </source>
</reference>
<reference evidence="1" key="2">
    <citation type="journal article" date="2021" name="PeerJ">
        <title>Extensive microbial diversity within the chicken gut microbiome revealed by metagenomics and culture.</title>
        <authorList>
            <person name="Gilroy R."/>
            <person name="Ravi A."/>
            <person name="Getino M."/>
            <person name="Pursley I."/>
            <person name="Horton D.L."/>
            <person name="Alikhan N.F."/>
            <person name="Baker D."/>
            <person name="Gharbi K."/>
            <person name="Hall N."/>
            <person name="Watson M."/>
            <person name="Adriaenssens E.M."/>
            <person name="Foster-Nyarko E."/>
            <person name="Jarju S."/>
            <person name="Secka A."/>
            <person name="Antonio M."/>
            <person name="Oren A."/>
            <person name="Chaudhuri R.R."/>
            <person name="La Ragione R."/>
            <person name="Hildebrand F."/>
            <person name="Pallen M.J."/>
        </authorList>
    </citation>
    <scope>NUCLEOTIDE SEQUENCE</scope>
    <source>
        <strain evidence="1">21143</strain>
    </source>
</reference>